<dbReference type="Proteomes" id="UP000541535">
    <property type="component" value="Unassembled WGS sequence"/>
</dbReference>
<dbReference type="InterPro" id="IPR013545">
    <property type="entry name" value="T2SS_protein-GspG_C"/>
</dbReference>
<dbReference type="InterPro" id="IPR000983">
    <property type="entry name" value="Bac_GSPG_pilin"/>
</dbReference>
<dbReference type="Pfam" id="PF07963">
    <property type="entry name" value="N_methyl"/>
    <property type="match status" value="1"/>
</dbReference>
<dbReference type="GO" id="GO:0015627">
    <property type="term" value="C:type II protein secretion system complex"/>
    <property type="evidence" value="ECO:0007669"/>
    <property type="project" value="InterPro"/>
</dbReference>
<evidence type="ECO:0000259" key="12">
    <source>
        <dbReference type="Pfam" id="PF08334"/>
    </source>
</evidence>
<evidence type="ECO:0000256" key="6">
    <source>
        <dbReference type="ARBA" id="ARBA00022519"/>
    </source>
</evidence>
<gene>
    <name evidence="13" type="ORF">FHS03_001272</name>
</gene>
<comment type="caution">
    <text evidence="13">The sequence shown here is derived from an EMBL/GenBank/DDBJ whole genome shotgun (WGS) entry which is preliminary data.</text>
</comment>
<dbReference type="InterPro" id="IPR010054">
    <property type="entry name" value="Type2_sec_GspG"/>
</dbReference>
<dbReference type="Pfam" id="PF08334">
    <property type="entry name" value="T2SSG"/>
    <property type="match status" value="1"/>
</dbReference>
<keyword evidence="14" id="KW-1185">Reference proteome</keyword>
<dbReference type="PANTHER" id="PTHR30093">
    <property type="entry name" value="GENERAL SECRETION PATHWAY PROTEIN G"/>
    <property type="match status" value="1"/>
</dbReference>
<evidence type="ECO:0000256" key="4">
    <source>
        <dbReference type="ARBA" id="ARBA00022475"/>
    </source>
</evidence>
<feature type="region of interest" description="Disordered" evidence="10">
    <location>
        <begin position="120"/>
        <end position="143"/>
    </location>
</feature>
<comment type="subcellular location">
    <subcellularLocation>
        <location evidence="1">Cell inner membrane</location>
        <topology evidence="1">Single-pass membrane protein</topology>
    </subcellularLocation>
</comment>
<keyword evidence="6" id="KW-0997">Cell inner membrane</keyword>
<evidence type="ECO:0000256" key="3">
    <source>
        <dbReference type="ARBA" id="ARBA00020042"/>
    </source>
</evidence>
<sequence length="143" mass="15492">MRERFHVRAVRLQRGFTLLELLVVMVIIGLLVGYVAPNYFSAVGKSESKAAKAQLDSLQKALIAYRLDVGEYPSTEQGLAALSAKPSGAANWSGPYLSKPAPPDPWGHAYVYRHPGQRSDYDLQSYGRDGKPGGSGDAADILN</sequence>
<dbReference type="NCBIfam" id="TIGR02532">
    <property type="entry name" value="IV_pilin_GFxxxE"/>
    <property type="match status" value="1"/>
</dbReference>
<evidence type="ECO:0000313" key="14">
    <source>
        <dbReference type="Proteomes" id="UP000541535"/>
    </source>
</evidence>
<dbReference type="InterPro" id="IPR045584">
    <property type="entry name" value="Pilin-like"/>
</dbReference>
<keyword evidence="8 11" id="KW-1133">Transmembrane helix</keyword>
<dbReference type="Gene3D" id="3.30.700.10">
    <property type="entry name" value="Glycoprotein, Type 4 Pilin"/>
    <property type="match status" value="1"/>
</dbReference>
<proteinExistence type="inferred from homology"/>
<name>A0A7W5B890_9BURK</name>
<dbReference type="AlphaFoldDB" id="A0A7W5B890"/>
<dbReference type="GO" id="GO:0015628">
    <property type="term" value="P:protein secretion by the type II secretion system"/>
    <property type="evidence" value="ECO:0007669"/>
    <property type="project" value="InterPro"/>
</dbReference>
<dbReference type="InterPro" id="IPR012902">
    <property type="entry name" value="N_methyl_site"/>
</dbReference>
<accession>A0A7W5B890</accession>
<keyword evidence="4" id="KW-1003">Cell membrane</keyword>
<evidence type="ECO:0000256" key="7">
    <source>
        <dbReference type="ARBA" id="ARBA00022692"/>
    </source>
</evidence>
<dbReference type="PANTHER" id="PTHR30093:SF44">
    <property type="entry name" value="TYPE II SECRETION SYSTEM CORE PROTEIN G"/>
    <property type="match status" value="1"/>
</dbReference>
<comment type="similarity">
    <text evidence="2">Belongs to the GSP G family.</text>
</comment>
<keyword evidence="9 11" id="KW-0472">Membrane</keyword>
<dbReference type="NCBIfam" id="TIGR01710">
    <property type="entry name" value="typeII_sec_gspG"/>
    <property type="match status" value="1"/>
</dbReference>
<keyword evidence="5" id="KW-0488">Methylation</keyword>
<evidence type="ECO:0000256" key="10">
    <source>
        <dbReference type="SAM" id="MobiDB-lite"/>
    </source>
</evidence>
<protein>
    <recommendedName>
        <fullName evidence="3">Type II secretion system core protein G</fullName>
    </recommendedName>
</protein>
<evidence type="ECO:0000256" key="9">
    <source>
        <dbReference type="ARBA" id="ARBA00023136"/>
    </source>
</evidence>
<feature type="transmembrane region" description="Helical" evidence="11">
    <location>
        <begin position="21"/>
        <end position="40"/>
    </location>
</feature>
<keyword evidence="7 11" id="KW-0812">Transmembrane</keyword>
<dbReference type="EMBL" id="JACHXD010000003">
    <property type="protein sequence ID" value="MBB3118241.1"/>
    <property type="molecule type" value="Genomic_DNA"/>
</dbReference>
<organism evidence="13 14">
    <name type="scientific">Pseudoduganella violacea</name>
    <dbReference type="NCBI Taxonomy" id="1715466"/>
    <lineage>
        <taxon>Bacteria</taxon>
        <taxon>Pseudomonadati</taxon>
        <taxon>Pseudomonadota</taxon>
        <taxon>Betaproteobacteria</taxon>
        <taxon>Burkholderiales</taxon>
        <taxon>Oxalobacteraceae</taxon>
        <taxon>Telluria group</taxon>
        <taxon>Pseudoduganella</taxon>
    </lineage>
</organism>
<evidence type="ECO:0000313" key="13">
    <source>
        <dbReference type="EMBL" id="MBB3118241.1"/>
    </source>
</evidence>
<evidence type="ECO:0000256" key="5">
    <source>
        <dbReference type="ARBA" id="ARBA00022481"/>
    </source>
</evidence>
<evidence type="ECO:0000256" key="2">
    <source>
        <dbReference type="ARBA" id="ARBA00009984"/>
    </source>
</evidence>
<evidence type="ECO:0000256" key="11">
    <source>
        <dbReference type="SAM" id="Phobius"/>
    </source>
</evidence>
<dbReference type="SUPFAM" id="SSF54523">
    <property type="entry name" value="Pili subunits"/>
    <property type="match status" value="1"/>
</dbReference>
<dbReference type="RefSeq" id="WP_183440185.1">
    <property type="nucleotide sequence ID" value="NZ_JACHXD010000003.1"/>
</dbReference>
<feature type="domain" description="Type II secretion system protein GspG C-terminal" evidence="12">
    <location>
        <begin position="39"/>
        <end position="143"/>
    </location>
</feature>
<dbReference type="PRINTS" id="PR00813">
    <property type="entry name" value="BCTERIALGSPG"/>
</dbReference>
<dbReference type="GO" id="GO:0005886">
    <property type="term" value="C:plasma membrane"/>
    <property type="evidence" value="ECO:0007669"/>
    <property type="project" value="UniProtKB-SubCell"/>
</dbReference>
<evidence type="ECO:0000256" key="8">
    <source>
        <dbReference type="ARBA" id="ARBA00022989"/>
    </source>
</evidence>
<reference evidence="13 14" key="1">
    <citation type="submission" date="2020-08" db="EMBL/GenBank/DDBJ databases">
        <title>Genomic Encyclopedia of Type Strains, Phase III (KMG-III): the genomes of soil and plant-associated and newly described type strains.</title>
        <authorList>
            <person name="Whitman W."/>
        </authorList>
    </citation>
    <scope>NUCLEOTIDE SEQUENCE [LARGE SCALE GENOMIC DNA]</scope>
    <source>
        <strain evidence="13 14">CECT 8897</strain>
    </source>
</reference>
<evidence type="ECO:0000256" key="1">
    <source>
        <dbReference type="ARBA" id="ARBA00004377"/>
    </source>
</evidence>